<dbReference type="AlphaFoldDB" id="A0A452ZZD4"/>
<feature type="region of interest" description="Disordered" evidence="1">
    <location>
        <begin position="208"/>
        <end position="346"/>
    </location>
</feature>
<dbReference type="EnsemblPlants" id="AET1Gv20983100.1">
    <property type="protein sequence ID" value="AET1Gv20983100.1"/>
    <property type="gene ID" value="AET1Gv20983100"/>
</dbReference>
<name>A0A452ZZD4_AEGTS</name>
<proteinExistence type="predicted"/>
<feature type="region of interest" description="Disordered" evidence="1">
    <location>
        <begin position="556"/>
        <end position="584"/>
    </location>
</feature>
<reference evidence="3" key="2">
    <citation type="journal article" date="2017" name="Nat. Plants">
        <title>The Aegilops tauschii genome reveals multiple impacts of transposons.</title>
        <authorList>
            <person name="Zhao G."/>
            <person name="Zou C."/>
            <person name="Li K."/>
            <person name="Wang K."/>
            <person name="Li T."/>
            <person name="Gao L."/>
            <person name="Zhang X."/>
            <person name="Wang H."/>
            <person name="Yang Z."/>
            <person name="Liu X."/>
            <person name="Jiang W."/>
            <person name="Mao L."/>
            <person name="Kong X."/>
            <person name="Jiao Y."/>
            <person name="Jia J."/>
        </authorList>
    </citation>
    <scope>NUCLEOTIDE SEQUENCE [LARGE SCALE GENOMIC DNA]</scope>
    <source>
        <strain evidence="3">cv. AL8/78</strain>
    </source>
</reference>
<feature type="region of interest" description="Disordered" evidence="1">
    <location>
        <begin position="1"/>
        <end position="162"/>
    </location>
</feature>
<feature type="compositionally biased region" description="Low complexity" evidence="1">
    <location>
        <begin position="283"/>
        <end position="292"/>
    </location>
</feature>
<feature type="compositionally biased region" description="Basic residues" evidence="1">
    <location>
        <begin position="251"/>
        <end position="262"/>
    </location>
</feature>
<reference evidence="2" key="4">
    <citation type="submission" date="2019-03" db="UniProtKB">
        <authorList>
            <consortium name="EnsemblPlants"/>
        </authorList>
    </citation>
    <scope>IDENTIFICATION</scope>
</reference>
<evidence type="ECO:0000313" key="2">
    <source>
        <dbReference type="EnsemblPlants" id="AET1Gv20983100.1"/>
    </source>
</evidence>
<feature type="compositionally biased region" description="Low complexity" evidence="1">
    <location>
        <begin position="145"/>
        <end position="162"/>
    </location>
</feature>
<feature type="region of interest" description="Disordered" evidence="1">
    <location>
        <begin position="389"/>
        <end position="448"/>
    </location>
</feature>
<accession>A0A452ZZD4</accession>
<protein>
    <submittedName>
        <fullName evidence="2">Uncharacterized protein</fullName>
    </submittedName>
</protein>
<reference evidence="2" key="3">
    <citation type="journal article" date="2017" name="Nature">
        <title>Genome sequence of the progenitor of the wheat D genome Aegilops tauschii.</title>
        <authorList>
            <person name="Luo M.C."/>
            <person name="Gu Y.Q."/>
            <person name="Puiu D."/>
            <person name="Wang H."/>
            <person name="Twardziok S.O."/>
            <person name="Deal K.R."/>
            <person name="Huo N."/>
            <person name="Zhu T."/>
            <person name="Wang L."/>
            <person name="Wang Y."/>
            <person name="McGuire P.E."/>
            <person name="Liu S."/>
            <person name="Long H."/>
            <person name="Ramasamy R.K."/>
            <person name="Rodriguez J.C."/>
            <person name="Van S.L."/>
            <person name="Yuan L."/>
            <person name="Wang Z."/>
            <person name="Xia Z."/>
            <person name="Xiao L."/>
            <person name="Anderson O.D."/>
            <person name="Ouyang S."/>
            <person name="Liang Y."/>
            <person name="Zimin A.V."/>
            <person name="Pertea G."/>
            <person name="Qi P."/>
            <person name="Bennetzen J.L."/>
            <person name="Dai X."/>
            <person name="Dawson M.W."/>
            <person name="Muller H.G."/>
            <person name="Kugler K."/>
            <person name="Rivarola-Duarte L."/>
            <person name="Spannagl M."/>
            <person name="Mayer K.F.X."/>
            <person name="Lu F.H."/>
            <person name="Bevan M.W."/>
            <person name="Leroy P."/>
            <person name="Li P."/>
            <person name="You F.M."/>
            <person name="Sun Q."/>
            <person name="Liu Z."/>
            <person name="Lyons E."/>
            <person name="Wicker T."/>
            <person name="Salzberg S.L."/>
            <person name="Devos K.M."/>
            <person name="Dvorak J."/>
        </authorList>
    </citation>
    <scope>NUCLEOTIDE SEQUENCE [LARGE SCALE GENOMIC DNA]</scope>
    <source>
        <strain evidence="2">cv. AL8/78</strain>
    </source>
</reference>
<reference evidence="2" key="5">
    <citation type="journal article" date="2021" name="G3 (Bethesda)">
        <title>Aegilops tauschii genome assembly Aet v5.0 features greater sequence contiguity and improved annotation.</title>
        <authorList>
            <person name="Wang L."/>
            <person name="Zhu T."/>
            <person name="Rodriguez J.C."/>
            <person name="Deal K.R."/>
            <person name="Dubcovsky J."/>
            <person name="McGuire P.E."/>
            <person name="Lux T."/>
            <person name="Spannagl M."/>
            <person name="Mayer K.F.X."/>
            <person name="Baldrich P."/>
            <person name="Meyers B.C."/>
            <person name="Huo N."/>
            <person name="Gu Y.Q."/>
            <person name="Zhou H."/>
            <person name="Devos K.M."/>
            <person name="Bennetzen J.L."/>
            <person name="Unver T."/>
            <person name="Budak H."/>
            <person name="Gulick P.J."/>
            <person name="Galiba G."/>
            <person name="Kalapos B."/>
            <person name="Nelson D.R."/>
            <person name="Li P."/>
            <person name="You F.M."/>
            <person name="Luo M.C."/>
            <person name="Dvorak J."/>
        </authorList>
    </citation>
    <scope>NUCLEOTIDE SEQUENCE [LARGE SCALE GENOMIC DNA]</scope>
    <source>
        <strain evidence="2">cv. AL8/78</strain>
    </source>
</reference>
<feature type="compositionally biased region" description="Basic residues" evidence="1">
    <location>
        <begin position="208"/>
        <end position="221"/>
    </location>
</feature>
<dbReference type="Proteomes" id="UP000015105">
    <property type="component" value="Chromosome 1D"/>
</dbReference>
<feature type="compositionally biased region" description="Low complexity" evidence="1">
    <location>
        <begin position="403"/>
        <end position="425"/>
    </location>
</feature>
<feature type="compositionally biased region" description="Gly residues" evidence="1">
    <location>
        <begin position="123"/>
        <end position="133"/>
    </location>
</feature>
<keyword evidence="3" id="KW-1185">Reference proteome</keyword>
<dbReference type="Gramene" id="AET1Gv20983100.1">
    <property type="protein sequence ID" value="AET1Gv20983100.1"/>
    <property type="gene ID" value="AET1Gv20983100"/>
</dbReference>
<evidence type="ECO:0000256" key="1">
    <source>
        <dbReference type="SAM" id="MobiDB-lite"/>
    </source>
</evidence>
<reference evidence="3" key="1">
    <citation type="journal article" date="2014" name="Science">
        <title>Ancient hybridizations among the ancestral genomes of bread wheat.</title>
        <authorList>
            <consortium name="International Wheat Genome Sequencing Consortium,"/>
            <person name="Marcussen T."/>
            <person name="Sandve S.R."/>
            <person name="Heier L."/>
            <person name="Spannagl M."/>
            <person name="Pfeifer M."/>
            <person name="Jakobsen K.S."/>
            <person name="Wulff B.B."/>
            <person name="Steuernagel B."/>
            <person name="Mayer K.F."/>
            <person name="Olsen O.A."/>
        </authorList>
    </citation>
    <scope>NUCLEOTIDE SEQUENCE [LARGE SCALE GENOMIC DNA]</scope>
    <source>
        <strain evidence="3">cv. AL8/78</strain>
    </source>
</reference>
<feature type="compositionally biased region" description="Basic residues" evidence="1">
    <location>
        <begin position="316"/>
        <end position="327"/>
    </location>
</feature>
<evidence type="ECO:0000313" key="3">
    <source>
        <dbReference type="Proteomes" id="UP000015105"/>
    </source>
</evidence>
<dbReference type="STRING" id="200361.A0A452ZZD4"/>
<organism evidence="2 3">
    <name type="scientific">Aegilops tauschii subsp. strangulata</name>
    <name type="common">Goatgrass</name>
    <dbReference type="NCBI Taxonomy" id="200361"/>
    <lineage>
        <taxon>Eukaryota</taxon>
        <taxon>Viridiplantae</taxon>
        <taxon>Streptophyta</taxon>
        <taxon>Embryophyta</taxon>
        <taxon>Tracheophyta</taxon>
        <taxon>Spermatophyta</taxon>
        <taxon>Magnoliopsida</taxon>
        <taxon>Liliopsida</taxon>
        <taxon>Poales</taxon>
        <taxon>Poaceae</taxon>
        <taxon>BOP clade</taxon>
        <taxon>Pooideae</taxon>
        <taxon>Triticodae</taxon>
        <taxon>Triticeae</taxon>
        <taxon>Triticinae</taxon>
        <taxon>Aegilops</taxon>
    </lineage>
</organism>
<sequence length="651" mass="71097">RSLGLQLRQDWIGSPARSPHPIYISPRLRGQGGTLQTPAPERNPPSPAIRRDNPRSRRPLPPTPRRSLRCHHRQPFLLRPPGRRRRDGRPGAARPGARRLHAVGQAQVREAGLPLPDHARRVPGGGAAAGARGGAPLHLHDARPGRPLGRRPAPQPRLPARLPRLPRGRLHRLPRHPPAPRLPRRLRLLQARRRAQVQPRPLHGLHREARHLHRRQRRVPAPHRGALRAGRGDVPPRGRAQPPAQPLHGQRAQRGRAGHVRRAGPAVRQDGRQAQGHRRARRQLQPLQPHALALRHGRQQVRAPGQHRELQPGRHGVQRGAHRRRPRQGPSAGAARHVRRGDQHGEHHAQLVLRQRPLHAGVQLPVPHGRRGDPALEPPVRAAALQVPAGAHGAHAQGRRRQGVPVRVPAGGRVGQAGRVAVQGPDGHRRRRAQDQHHHAGAAGAPAERAAALLRDAGGQEAAERQGGALHPGLQAGVRALLHPRRRAGGAGQDGEQPAADGVAHGAVADDAAPVRQHVEQLAVVRAGLRRGQGPDQEGRPHLADRLRVRVQVQQRRVEGAPVGEPGQPQGRRRQPLGRRDPPLPRARAQVLRHRSSNSIQRHPGIRIQSHVRTSFGRVIESVASSSELLGVVVALVLLSGSSRVSQARYD</sequence>